<keyword evidence="2" id="KW-0479">Metal-binding</keyword>
<name>A0ABD5ZJS1_9EURY</name>
<evidence type="ECO:0000256" key="1">
    <source>
        <dbReference type="ARBA" id="ARBA00022485"/>
    </source>
</evidence>
<dbReference type="InterPro" id="IPR005122">
    <property type="entry name" value="Uracil-DNA_glycosylase-like"/>
</dbReference>
<dbReference type="PANTHER" id="PTHR33693:SF1">
    <property type="entry name" value="TYPE-4 URACIL-DNA GLYCOSYLASE"/>
    <property type="match status" value="1"/>
</dbReference>
<dbReference type="GO" id="GO:0046872">
    <property type="term" value="F:metal ion binding"/>
    <property type="evidence" value="ECO:0007669"/>
    <property type="project" value="UniProtKB-KW"/>
</dbReference>
<keyword evidence="6" id="KW-0411">Iron-sulfur</keyword>
<evidence type="ECO:0000313" key="9">
    <source>
        <dbReference type="EMBL" id="MFC7233777.1"/>
    </source>
</evidence>
<keyword evidence="5" id="KW-0408">Iron</keyword>
<protein>
    <submittedName>
        <fullName evidence="9">Uracil-DNA glycosylase family protein</fullName>
    </submittedName>
</protein>
<dbReference type="PANTHER" id="PTHR33693">
    <property type="entry name" value="TYPE-5 URACIL-DNA GLYCOSYLASE"/>
    <property type="match status" value="1"/>
</dbReference>
<evidence type="ECO:0000256" key="2">
    <source>
        <dbReference type="ARBA" id="ARBA00022723"/>
    </source>
</evidence>
<evidence type="ECO:0000256" key="5">
    <source>
        <dbReference type="ARBA" id="ARBA00023004"/>
    </source>
</evidence>
<dbReference type="RefSeq" id="WP_276234774.1">
    <property type="nucleotide sequence ID" value="NZ_CP119802.1"/>
</dbReference>
<dbReference type="Pfam" id="PF03167">
    <property type="entry name" value="UDG"/>
    <property type="match status" value="1"/>
</dbReference>
<accession>A0ABD5ZJS1</accession>
<keyword evidence="1" id="KW-0004">4Fe-4S</keyword>
<feature type="domain" description="Uracil-DNA glycosylase-like" evidence="8">
    <location>
        <begin position="22"/>
        <end position="165"/>
    </location>
</feature>
<organism evidence="9 10">
    <name type="scientific">Halosegnis marinus</name>
    <dbReference type="NCBI Taxonomy" id="3034023"/>
    <lineage>
        <taxon>Archaea</taxon>
        <taxon>Methanobacteriati</taxon>
        <taxon>Methanobacteriota</taxon>
        <taxon>Stenosarchaea group</taxon>
        <taxon>Halobacteria</taxon>
        <taxon>Halobacteriales</taxon>
        <taxon>Natronomonadaceae</taxon>
        <taxon>Halosegnis</taxon>
    </lineage>
</organism>
<dbReference type="SMART" id="SM00987">
    <property type="entry name" value="UreE_C"/>
    <property type="match status" value="1"/>
</dbReference>
<evidence type="ECO:0000256" key="3">
    <source>
        <dbReference type="ARBA" id="ARBA00022763"/>
    </source>
</evidence>
<proteinExistence type="predicted"/>
<dbReference type="GO" id="GO:0051539">
    <property type="term" value="F:4 iron, 4 sulfur cluster binding"/>
    <property type="evidence" value="ECO:0007669"/>
    <property type="project" value="UniProtKB-KW"/>
</dbReference>
<evidence type="ECO:0000256" key="4">
    <source>
        <dbReference type="ARBA" id="ARBA00022801"/>
    </source>
</evidence>
<keyword evidence="10" id="KW-1185">Reference proteome</keyword>
<dbReference type="InterPro" id="IPR036895">
    <property type="entry name" value="Uracil-DNA_glycosylase-like_sf"/>
</dbReference>
<reference evidence="9 10" key="1">
    <citation type="journal article" date="2019" name="Int. J. Syst. Evol. Microbiol.">
        <title>The Global Catalogue of Microorganisms (GCM) 10K type strain sequencing project: providing services to taxonomists for standard genome sequencing and annotation.</title>
        <authorList>
            <consortium name="The Broad Institute Genomics Platform"/>
            <consortium name="The Broad Institute Genome Sequencing Center for Infectious Disease"/>
            <person name="Wu L."/>
            <person name="Ma J."/>
        </authorList>
    </citation>
    <scope>NUCLEOTIDE SEQUENCE [LARGE SCALE GENOMIC DNA]</scope>
    <source>
        <strain evidence="9 10">DT85</strain>
    </source>
</reference>
<gene>
    <name evidence="9" type="ORF">ACFQJ4_00450</name>
</gene>
<evidence type="ECO:0000256" key="6">
    <source>
        <dbReference type="ARBA" id="ARBA00023014"/>
    </source>
</evidence>
<dbReference type="GeneID" id="79265435"/>
<evidence type="ECO:0000313" key="10">
    <source>
        <dbReference type="Proteomes" id="UP001596398"/>
    </source>
</evidence>
<dbReference type="GO" id="GO:0097506">
    <property type="term" value="F:deaminated base DNA N-glycosylase activity"/>
    <property type="evidence" value="ECO:0007669"/>
    <property type="project" value="UniProtKB-ARBA"/>
</dbReference>
<dbReference type="SUPFAM" id="SSF52141">
    <property type="entry name" value="Uracil-DNA glycosylase-like"/>
    <property type="match status" value="1"/>
</dbReference>
<evidence type="ECO:0000256" key="7">
    <source>
        <dbReference type="ARBA" id="ARBA00023204"/>
    </source>
</evidence>
<dbReference type="SMART" id="SM00986">
    <property type="entry name" value="UDG"/>
    <property type="match status" value="1"/>
</dbReference>
<keyword evidence="3" id="KW-0227">DNA damage</keyword>
<dbReference type="GO" id="GO:0006281">
    <property type="term" value="P:DNA repair"/>
    <property type="evidence" value="ECO:0007669"/>
    <property type="project" value="UniProtKB-KW"/>
</dbReference>
<sequence>MENVTDETSNPFGMSVPGGAAYGYGDANADFHFIGDSPARHGGATTGVPFTETEAGRRLQSVLHEVGFAAEAYSDEPRLSNTFLSYAHPGVTEGEPTDAEYADQERFLDAELRAINAHILFAVGDRALAYALDQHTSLLDKIAPDTAARHAEQVRGRGFLVVPVREPEEWTDADRAALVSTITDLLDSDYRQTKGVATTIG</sequence>
<keyword evidence="7" id="KW-0234">DNA repair</keyword>
<dbReference type="EMBL" id="JBHTAP010000001">
    <property type="protein sequence ID" value="MFC7233777.1"/>
    <property type="molecule type" value="Genomic_DNA"/>
</dbReference>
<comment type="caution">
    <text evidence="9">The sequence shown here is derived from an EMBL/GenBank/DDBJ whole genome shotgun (WGS) entry which is preliminary data.</text>
</comment>
<dbReference type="Gene3D" id="3.40.470.10">
    <property type="entry name" value="Uracil-DNA glycosylase-like domain"/>
    <property type="match status" value="1"/>
</dbReference>
<dbReference type="Proteomes" id="UP001596398">
    <property type="component" value="Unassembled WGS sequence"/>
</dbReference>
<keyword evidence="4" id="KW-0378">Hydrolase</keyword>
<dbReference type="AlphaFoldDB" id="A0ABD5ZJS1"/>
<evidence type="ECO:0000259" key="8">
    <source>
        <dbReference type="SMART" id="SM00986"/>
    </source>
</evidence>
<dbReference type="InterPro" id="IPR051536">
    <property type="entry name" value="UDG_Type-4/5"/>
</dbReference>